<feature type="domain" description="At2g35280-like TPR" evidence="2">
    <location>
        <begin position="67"/>
        <end position="163"/>
    </location>
</feature>
<reference evidence="3 4" key="1">
    <citation type="journal article" date="2023" name="Plants (Basel)">
        <title>Bridging the Gap: Combining Genomics and Transcriptomics Approaches to Understand Stylosanthes scabra, an Orphan Legume from the Brazilian Caatinga.</title>
        <authorList>
            <person name="Ferreira-Neto J.R.C."/>
            <person name="da Silva M.D."/>
            <person name="Binneck E."/>
            <person name="de Melo N.F."/>
            <person name="da Silva R.H."/>
            <person name="de Melo A.L.T.M."/>
            <person name="Pandolfi V."/>
            <person name="Bustamante F.O."/>
            <person name="Brasileiro-Vidal A.C."/>
            <person name="Benko-Iseppon A.M."/>
        </authorList>
    </citation>
    <scope>NUCLEOTIDE SEQUENCE [LARGE SCALE GENOMIC DNA]</scope>
    <source>
        <tissue evidence="3">Leaves</tissue>
    </source>
</reference>
<dbReference type="PANTHER" id="PTHR33784:SF10">
    <property type="entry name" value="F-BOX PROTEIN"/>
    <property type="match status" value="1"/>
</dbReference>
<keyword evidence="4" id="KW-1185">Reference proteome</keyword>
<dbReference type="InterPro" id="IPR040338">
    <property type="entry name" value="At1g67623-like"/>
</dbReference>
<evidence type="ECO:0000256" key="1">
    <source>
        <dbReference type="SAM" id="Coils"/>
    </source>
</evidence>
<comment type="caution">
    <text evidence="3">The sequence shown here is derived from an EMBL/GenBank/DDBJ whole genome shotgun (WGS) entry which is preliminary data.</text>
</comment>
<dbReference type="SUPFAM" id="SSF81383">
    <property type="entry name" value="F-box domain"/>
    <property type="match status" value="1"/>
</dbReference>
<accession>A0ABU6RXB4</accession>
<evidence type="ECO:0000259" key="2">
    <source>
        <dbReference type="Pfam" id="PF23310"/>
    </source>
</evidence>
<evidence type="ECO:0000313" key="3">
    <source>
        <dbReference type="EMBL" id="MED6128687.1"/>
    </source>
</evidence>
<evidence type="ECO:0000313" key="4">
    <source>
        <dbReference type="Proteomes" id="UP001341840"/>
    </source>
</evidence>
<dbReference type="Proteomes" id="UP001341840">
    <property type="component" value="Unassembled WGS sequence"/>
</dbReference>
<gene>
    <name evidence="3" type="ORF">PIB30_100402</name>
</gene>
<protein>
    <recommendedName>
        <fullName evidence="2">At2g35280-like TPR domain-containing protein</fullName>
    </recommendedName>
</protein>
<proteinExistence type="predicted"/>
<dbReference type="EMBL" id="JASCZI010033008">
    <property type="protein sequence ID" value="MED6128687.1"/>
    <property type="molecule type" value="Genomic_DNA"/>
</dbReference>
<dbReference type="PANTHER" id="PTHR33784">
    <property type="entry name" value="OS05G0482100 PROTEIN"/>
    <property type="match status" value="1"/>
</dbReference>
<dbReference type="InterPro" id="IPR036047">
    <property type="entry name" value="F-box-like_dom_sf"/>
</dbReference>
<dbReference type="InterPro" id="IPR057136">
    <property type="entry name" value="At2g35280_TPR_dom"/>
</dbReference>
<name>A0ABU6RXB4_9FABA</name>
<organism evidence="3 4">
    <name type="scientific">Stylosanthes scabra</name>
    <dbReference type="NCBI Taxonomy" id="79078"/>
    <lineage>
        <taxon>Eukaryota</taxon>
        <taxon>Viridiplantae</taxon>
        <taxon>Streptophyta</taxon>
        <taxon>Embryophyta</taxon>
        <taxon>Tracheophyta</taxon>
        <taxon>Spermatophyta</taxon>
        <taxon>Magnoliopsida</taxon>
        <taxon>eudicotyledons</taxon>
        <taxon>Gunneridae</taxon>
        <taxon>Pentapetalae</taxon>
        <taxon>rosids</taxon>
        <taxon>fabids</taxon>
        <taxon>Fabales</taxon>
        <taxon>Fabaceae</taxon>
        <taxon>Papilionoideae</taxon>
        <taxon>50 kb inversion clade</taxon>
        <taxon>dalbergioids sensu lato</taxon>
        <taxon>Dalbergieae</taxon>
        <taxon>Pterocarpus clade</taxon>
        <taxon>Stylosanthes</taxon>
    </lineage>
</organism>
<feature type="coiled-coil region" evidence="1">
    <location>
        <begin position="224"/>
        <end position="265"/>
    </location>
</feature>
<keyword evidence="1" id="KW-0175">Coiled coil</keyword>
<sequence length="285" mass="32045">MAVIPEVKLLPQEIWVHIASLVAKESFPDFLNMKLTCKFFRSVAEFDEVYKHARLVKLPPFACLRFLDKSERRLIKRCVQSGNPEAMFLKCHQQYFYVGKEALGLELLSAAALNGHVESKYLHAMLLMCNEEGGESRRRGADSFKEVYASGELRKCRQRIRGLLGCVWWVENTPSTPKQPASCRSATCPTRGSMPERYCEHHMNPHDTDDVDVQCDYCRADYELLDLKSEVEALKAELDRVKGLNVELESKNKKLGDDLAAAKAKIVAVGTSGKVGELCLVLCSG</sequence>
<dbReference type="Pfam" id="PF23310">
    <property type="entry name" value="TPR_27"/>
    <property type="match status" value="1"/>
</dbReference>